<feature type="transmembrane region" description="Helical" evidence="8">
    <location>
        <begin position="314"/>
        <end position="338"/>
    </location>
</feature>
<keyword evidence="3 8" id="KW-0812">Transmembrane</keyword>
<proteinExistence type="predicted"/>
<evidence type="ECO:0000259" key="10">
    <source>
        <dbReference type="PROSITE" id="PS50011"/>
    </source>
</evidence>
<feature type="chain" id="PRO_5003123043" description="Protein kinase domain-containing protein" evidence="9">
    <location>
        <begin position="26"/>
        <end position="738"/>
    </location>
</feature>
<dbReference type="OMA" id="TFTQYRR"/>
<dbReference type="Gene3D" id="3.30.200.20">
    <property type="entry name" value="Phosphorylase Kinase, domain 1"/>
    <property type="match status" value="1"/>
</dbReference>
<evidence type="ECO:0000313" key="12">
    <source>
        <dbReference type="Proteomes" id="UP000001514"/>
    </source>
</evidence>
<keyword evidence="4 9" id="KW-0732">Signal</keyword>
<dbReference type="FunCoup" id="D8SUN6">
    <property type="interactions" value="1360"/>
</dbReference>
<keyword evidence="2" id="KW-0433">Leucine-rich repeat</keyword>
<dbReference type="KEGG" id="smo:SELMODRAFT_125338"/>
<comment type="subcellular location">
    <subcellularLocation>
        <location evidence="1">Membrane</location>
        <topology evidence="1">Single-pass membrane protein</topology>
    </subcellularLocation>
</comment>
<dbReference type="Pfam" id="PF00560">
    <property type="entry name" value="LRR_1"/>
    <property type="match status" value="3"/>
</dbReference>
<dbReference type="FunFam" id="3.80.10.10:FF:000129">
    <property type="entry name" value="Leucine-rich repeat receptor-like kinase"/>
    <property type="match status" value="1"/>
</dbReference>
<keyword evidence="12" id="KW-1185">Reference proteome</keyword>
<gene>
    <name evidence="11" type="ORF">SELMODRAFT_125338</name>
</gene>
<dbReference type="AlphaFoldDB" id="D8SUN6"/>
<dbReference type="GO" id="GO:0005524">
    <property type="term" value="F:ATP binding"/>
    <property type="evidence" value="ECO:0007669"/>
    <property type="project" value="InterPro"/>
</dbReference>
<dbReference type="Gene3D" id="1.10.510.10">
    <property type="entry name" value="Transferase(Phosphotransferase) domain 1"/>
    <property type="match status" value="1"/>
</dbReference>
<dbReference type="InterPro" id="IPR000719">
    <property type="entry name" value="Prot_kinase_dom"/>
</dbReference>
<dbReference type="PANTHER" id="PTHR48007:SF65">
    <property type="entry name" value="OS01G0577600 PROTEIN"/>
    <property type="match status" value="1"/>
</dbReference>
<feature type="signal peptide" evidence="9">
    <location>
        <begin position="1"/>
        <end position="25"/>
    </location>
</feature>
<dbReference type="InParanoid" id="D8SUN6"/>
<keyword evidence="5" id="KW-0677">Repeat</keyword>
<evidence type="ECO:0000256" key="3">
    <source>
        <dbReference type="ARBA" id="ARBA00022692"/>
    </source>
</evidence>
<reference evidence="11 12" key="1">
    <citation type="journal article" date="2011" name="Science">
        <title>The Selaginella genome identifies genetic changes associated with the evolution of vascular plants.</title>
        <authorList>
            <person name="Banks J.A."/>
            <person name="Nishiyama T."/>
            <person name="Hasebe M."/>
            <person name="Bowman J.L."/>
            <person name="Gribskov M."/>
            <person name="dePamphilis C."/>
            <person name="Albert V.A."/>
            <person name="Aono N."/>
            <person name="Aoyama T."/>
            <person name="Ambrose B.A."/>
            <person name="Ashton N.W."/>
            <person name="Axtell M.J."/>
            <person name="Barker E."/>
            <person name="Barker M.S."/>
            <person name="Bennetzen J.L."/>
            <person name="Bonawitz N.D."/>
            <person name="Chapple C."/>
            <person name="Cheng C."/>
            <person name="Correa L.G."/>
            <person name="Dacre M."/>
            <person name="DeBarry J."/>
            <person name="Dreyer I."/>
            <person name="Elias M."/>
            <person name="Engstrom E.M."/>
            <person name="Estelle M."/>
            <person name="Feng L."/>
            <person name="Finet C."/>
            <person name="Floyd S.K."/>
            <person name="Frommer W.B."/>
            <person name="Fujita T."/>
            <person name="Gramzow L."/>
            <person name="Gutensohn M."/>
            <person name="Harholt J."/>
            <person name="Hattori M."/>
            <person name="Heyl A."/>
            <person name="Hirai T."/>
            <person name="Hiwatashi Y."/>
            <person name="Ishikawa M."/>
            <person name="Iwata M."/>
            <person name="Karol K.G."/>
            <person name="Koehler B."/>
            <person name="Kolukisaoglu U."/>
            <person name="Kubo M."/>
            <person name="Kurata T."/>
            <person name="Lalonde S."/>
            <person name="Li K."/>
            <person name="Li Y."/>
            <person name="Litt A."/>
            <person name="Lyons E."/>
            <person name="Manning G."/>
            <person name="Maruyama T."/>
            <person name="Michael T.P."/>
            <person name="Mikami K."/>
            <person name="Miyazaki S."/>
            <person name="Morinaga S."/>
            <person name="Murata T."/>
            <person name="Mueller-Roeber B."/>
            <person name="Nelson D.R."/>
            <person name="Obara M."/>
            <person name="Oguri Y."/>
            <person name="Olmstead R.G."/>
            <person name="Onodera N."/>
            <person name="Petersen B.L."/>
            <person name="Pils B."/>
            <person name="Prigge M."/>
            <person name="Rensing S.A."/>
            <person name="Riano-Pachon D.M."/>
            <person name="Roberts A.W."/>
            <person name="Sato Y."/>
            <person name="Scheller H.V."/>
            <person name="Schulz B."/>
            <person name="Schulz C."/>
            <person name="Shakirov E.V."/>
            <person name="Shibagaki N."/>
            <person name="Shinohara N."/>
            <person name="Shippen D.E."/>
            <person name="Soerensen I."/>
            <person name="Sotooka R."/>
            <person name="Sugimoto N."/>
            <person name="Sugita M."/>
            <person name="Sumikawa N."/>
            <person name="Tanurdzic M."/>
            <person name="Theissen G."/>
            <person name="Ulvskov P."/>
            <person name="Wakazuki S."/>
            <person name="Weng J.K."/>
            <person name="Willats W.W."/>
            <person name="Wipf D."/>
            <person name="Wolf P.G."/>
            <person name="Yang L."/>
            <person name="Zimmer A.D."/>
            <person name="Zhu Q."/>
            <person name="Mitros T."/>
            <person name="Hellsten U."/>
            <person name="Loque D."/>
            <person name="Otillar R."/>
            <person name="Salamov A."/>
            <person name="Schmutz J."/>
            <person name="Shapiro H."/>
            <person name="Lindquist E."/>
            <person name="Lucas S."/>
            <person name="Rokhsar D."/>
            <person name="Grigoriev I.V."/>
        </authorList>
    </citation>
    <scope>NUCLEOTIDE SEQUENCE [LARGE SCALE GENOMIC DNA]</scope>
</reference>
<evidence type="ECO:0000256" key="7">
    <source>
        <dbReference type="ARBA" id="ARBA00023136"/>
    </source>
</evidence>
<name>D8SUN6_SELML</name>
<dbReference type="eggNOG" id="ENOG502QSN5">
    <property type="taxonomic scope" value="Eukaryota"/>
</dbReference>
<protein>
    <recommendedName>
        <fullName evidence="10">Protein kinase domain-containing protein</fullName>
    </recommendedName>
</protein>
<evidence type="ECO:0000256" key="1">
    <source>
        <dbReference type="ARBA" id="ARBA00004167"/>
    </source>
</evidence>
<organism evidence="12">
    <name type="scientific">Selaginella moellendorffii</name>
    <name type="common">Spikemoss</name>
    <dbReference type="NCBI Taxonomy" id="88036"/>
    <lineage>
        <taxon>Eukaryota</taxon>
        <taxon>Viridiplantae</taxon>
        <taxon>Streptophyta</taxon>
        <taxon>Embryophyta</taxon>
        <taxon>Tracheophyta</taxon>
        <taxon>Lycopodiopsida</taxon>
        <taxon>Selaginellales</taxon>
        <taxon>Selaginellaceae</taxon>
        <taxon>Selaginella</taxon>
    </lineage>
</organism>
<dbReference type="Pfam" id="PF07714">
    <property type="entry name" value="PK_Tyr_Ser-Thr"/>
    <property type="match status" value="1"/>
</dbReference>
<dbReference type="GO" id="GO:0005886">
    <property type="term" value="C:plasma membrane"/>
    <property type="evidence" value="ECO:0000318"/>
    <property type="project" value="GO_Central"/>
</dbReference>
<dbReference type="InterPro" id="IPR001245">
    <property type="entry name" value="Ser-Thr/Tyr_kinase_cat_dom"/>
</dbReference>
<evidence type="ECO:0000256" key="4">
    <source>
        <dbReference type="ARBA" id="ARBA00022729"/>
    </source>
</evidence>
<evidence type="ECO:0000313" key="11">
    <source>
        <dbReference type="EMBL" id="EFJ11924.1"/>
    </source>
</evidence>
<dbReference type="InterPro" id="IPR046959">
    <property type="entry name" value="PRK1-6/SRF4-like"/>
</dbReference>
<evidence type="ECO:0000256" key="6">
    <source>
        <dbReference type="ARBA" id="ARBA00022989"/>
    </source>
</evidence>
<evidence type="ECO:0000256" key="2">
    <source>
        <dbReference type="ARBA" id="ARBA00022614"/>
    </source>
</evidence>
<keyword evidence="7 8" id="KW-0472">Membrane</keyword>
<dbReference type="InterPro" id="IPR013210">
    <property type="entry name" value="LRR_N_plant-typ"/>
</dbReference>
<dbReference type="Proteomes" id="UP000001514">
    <property type="component" value="Unassembled WGS sequence"/>
</dbReference>
<dbReference type="HOGENOM" id="CLU_000288_92_6_1"/>
<dbReference type="InterPro" id="IPR006311">
    <property type="entry name" value="TAT_signal"/>
</dbReference>
<evidence type="ECO:0000256" key="9">
    <source>
        <dbReference type="SAM" id="SignalP"/>
    </source>
</evidence>
<dbReference type="Pfam" id="PF08263">
    <property type="entry name" value="LRRNT_2"/>
    <property type="match status" value="1"/>
</dbReference>
<sequence length="738" mass="77763">MGSRPHLLALLSALAALAALGGAWAARSDAAILLDVKRGLDPRGEVLASWVAGKDPCGAEDGFVGVACDSRGRVTNVSLQGRGLEGSIPGAIGELSSLTALYLHYNSLSGSIPSSLASLTGLTDVYLNVNKLSGAIPSQLTSLRNLQALQLCCNDLSGPIPDALGHLGLLNLLALQHNHLDGRIPASLGQLSSLKHLDLSFNSLSGPIPAALNNLAQITVLDVRSNKLSGYVPAGKRKLLIASNSNLETGFAYSNNTGLCGVGFPSLPYCSGSGASSLQRPQPFGAPGNAATVAQTVAKRAPLSTNSSSRIPQMAVIGGVVAVTGGVLLAMLMSFVWFRRHKQRISSTHDSSGGIKVATMDILSPEQTKSKSGGDGGGKGSSLHLVAPLAMQSINAPKSLVGSSMRSFQYRLEELEVATNYFSDKYLLARKSSLSIYRAVVRDGSTAVIKYFTKTRFVGGEEEFEAALSSFVQLKHDNLVKLKGFCCVQGGLQCYLVYDFVPNGSLFEHLHGPSVSPLDWGTRVQIAHGVAKGLDYLHRNGEQVIVWASNVLLDESYNALVSSWGHNKVLADELVYANIKTSAMLGYLAPEYGVIGHLHEKSDVYAFGILLLELLTGRKPMYADGSSLSVTNLANFVRPLFDSGHLDTAIDPSLGTKFSATGAIGMASIAFSCVAPVPQLRPSMGQVVQRLYEIETLADGGGGASATADAGFSSSGEECPSYPTRQQAAYAEMLDYGR</sequence>
<dbReference type="SUPFAM" id="SSF56112">
    <property type="entry name" value="Protein kinase-like (PK-like)"/>
    <property type="match status" value="1"/>
</dbReference>
<dbReference type="FunFam" id="3.80.10.10:FF:000221">
    <property type="entry name" value="Leucine-rich repeat receptor-like protein kinase PXL1"/>
    <property type="match status" value="1"/>
</dbReference>
<evidence type="ECO:0000256" key="8">
    <source>
        <dbReference type="SAM" id="Phobius"/>
    </source>
</evidence>
<dbReference type="InterPro" id="IPR032675">
    <property type="entry name" value="LRR_dom_sf"/>
</dbReference>
<dbReference type="EMBL" id="GL377643">
    <property type="protein sequence ID" value="EFJ11924.1"/>
    <property type="molecule type" value="Genomic_DNA"/>
</dbReference>
<dbReference type="PROSITE" id="PS51318">
    <property type="entry name" value="TAT"/>
    <property type="match status" value="1"/>
</dbReference>
<dbReference type="Gene3D" id="3.80.10.10">
    <property type="entry name" value="Ribonuclease Inhibitor"/>
    <property type="match status" value="2"/>
</dbReference>
<dbReference type="PROSITE" id="PS50011">
    <property type="entry name" value="PROTEIN_KINASE_DOM"/>
    <property type="match status" value="1"/>
</dbReference>
<dbReference type="SUPFAM" id="SSF52058">
    <property type="entry name" value="L domain-like"/>
    <property type="match status" value="1"/>
</dbReference>
<accession>D8SUN6</accession>
<dbReference type="GO" id="GO:0004674">
    <property type="term" value="F:protein serine/threonine kinase activity"/>
    <property type="evidence" value="ECO:0000318"/>
    <property type="project" value="GO_Central"/>
</dbReference>
<feature type="domain" description="Protein kinase" evidence="10">
    <location>
        <begin position="422"/>
        <end position="697"/>
    </location>
</feature>
<keyword evidence="6 8" id="KW-1133">Transmembrane helix</keyword>
<dbReference type="Gramene" id="EFJ11924">
    <property type="protein sequence ID" value="EFJ11924"/>
    <property type="gene ID" value="SELMODRAFT_125338"/>
</dbReference>
<dbReference type="InterPro" id="IPR011009">
    <property type="entry name" value="Kinase-like_dom_sf"/>
</dbReference>
<evidence type="ECO:0000256" key="5">
    <source>
        <dbReference type="ARBA" id="ARBA00022737"/>
    </source>
</evidence>
<dbReference type="PANTHER" id="PTHR48007">
    <property type="entry name" value="LEUCINE-RICH REPEAT RECEPTOR-LIKE PROTEIN KINASE PXC1"/>
    <property type="match status" value="1"/>
</dbReference>
<dbReference type="InterPro" id="IPR001611">
    <property type="entry name" value="Leu-rich_rpt"/>
</dbReference>